<feature type="region of interest" description="Disordered" evidence="2">
    <location>
        <begin position="1"/>
        <end position="22"/>
    </location>
</feature>
<evidence type="ECO:0000256" key="1">
    <source>
        <dbReference type="SAM" id="Coils"/>
    </source>
</evidence>
<dbReference type="AlphaFoldDB" id="A0A3D8RXM3"/>
<reference evidence="3 4" key="1">
    <citation type="journal article" date="2018" name="IMA Fungus">
        <title>IMA Genome-F 9: Draft genome sequence of Annulohypoxylon stygium, Aspergillus mulundensis, Berkeleyomyces basicola (syn. Thielaviopsis basicola), Ceratocystis smalleyi, two Cercospora beticola strains, Coleophoma cylindrospora, Fusarium fracticaudum, Phialophora cf. hyalina, and Morchella septimelata.</title>
        <authorList>
            <person name="Wingfield B.D."/>
            <person name="Bills G.F."/>
            <person name="Dong Y."/>
            <person name="Huang W."/>
            <person name="Nel W.J."/>
            <person name="Swalarsk-Parry B.S."/>
            <person name="Vaghefi N."/>
            <person name="Wilken P.M."/>
            <person name="An Z."/>
            <person name="de Beer Z.W."/>
            <person name="De Vos L."/>
            <person name="Chen L."/>
            <person name="Duong T.A."/>
            <person name="Gao Y."/>
            <person name="Hammerbacher A."/>
            <person name="Kikkert J.R."/>
            <person name="Li Y."/>
            <person name="Li H."/>
            <person name="Li K."/>
            <person name="Li Q."/>
            <person name="Liu X."/>
            <person name="Ma X."/>
            <person name="Naidoo K."/>
            <person name="Pethybridge S.J."/>
            <person name="Sun J."/>
            <person name="Steenkamp E.T."/>
            <person name="van der Nest M.A."/>
            <person name="van Wyk S."/>
            <person name="Wingfield M.J."/>
            <person name="Xiong C."/>
            <person name="Yue Q."/>
            <person name="Zhang X."/>
        </authorList>
    </citation>
    <scope>NUCLEOTIDE SEQUENCE [LARGE SCALE GENOMIC DNA]</scope>
    <source>
        <strain evidence="3 4">DSM 5745</strain>
    </source>
</reference>
<comment type="caution">
    <text evidence="3">The sequence shown here is derived from an EMBL/GenBank/DDBJ whole genome shotgun (WGS) entry which is preliminary data.</text>
</comment>
<name>A0A3D8RXM3_9EURO</name>
<protein>
    <submittedName>
        <fullName evidence="3">Uncharacterized protein</fullName>
    </submittedName>
</protein>
<feature type="coiled-coil region" evidence="1">
    <location>
        <begin position="24"/>
        <end position="51"/>
    </location>
</feature>
<dbReference type="OrthoDB" id="255837at2759"/>
<organism evidence="3 4">
    <name type="scientific">Aspergillus mulundensis</name>
    <dbReference type="NCBI Taxonomy" id="1810919"/>
    <lineage>
        <taxon>Eukaryota</taxon>
        <taxon>Fungi</taxon>
        <taxon>Dikarya</taxon>
        <taxon>Ascomycota</taxon>
        <taxon>Pezizomycotina</taxon>
        <taxon>Eurotiomycetes</taxon>
        <taxon>Eurotiomycetidae</taxon>
        <taxon>Eurotiales</taxon>
        <taxon>Aspergillaceae</taxon>
        <taxon>Aspergillus</taxon>
        <taxon>Aspergillus subgen. Nidulantes</taxon>
    </lineage>
</organism>
<evidence type="ECO:0000313" key="4">
    <source>
        <dbReference type="Proteomes" id="UP000256690"/>
    </source>
</evidence>
<evidence type="ECO:0000313" key="3">
    <source>
        <dbReference type="EMBL" id="RDW78803.1"/>
    </source>
</evidence>
<dbReference type="GeneID" id="38116025"/>
<dbReference type="Proteomes" id="UP000256690">
    <property type="component" value="Unassembled WGS sequence"/>
</dbReference>
<sequence>MSATPGKHQGAGTPQQDSQRDKKLATLRASITDLEAQTAQLEIQIAEIRTKLK</sequence>
<gene>
    <name evidence="3" type="ORF">DSM5745_05655</name>
</gene>
<evidence type="ECO:0000256" key="2">
    <source>
        <dbReference type="SAM" id="MobiDB-lite"/>
    </source>
</evidence>
<proteinExistence type="predicted"/>
<keyword evidence="4" id="KW-1185">Reference proteome</keyword>
<dbReference type="EMBL" id="PVWQ01000006">
    <property type="protein sequence ID" value="RDW78803.1"/>
    <property type="molecule type" value="Genomic_DNA"/>
</dbReference>
<accession>A0A3D8RXM3</accession>
<dbReference type="RefSeq" id="XP_026603503.1">
    <property type="nucleotide sequence ID" value="XM_026747671.1"/>
</dbReference>
<keyword evidence="1" id="KW-0175">Coiled coil</keyword>